<gene>
    <name evidence="1" type="ORF">NQ176_g752</name>
</gene>
<proteinExistence type="predicted"/>
<name>A0ACC1NWS5_9HYPO</name>
<sequence length="294" mass="32712">MLLTNTLALSLVGMCLASPLVVIQSEPPANATFIPCEEGTKDPICLLVKQPLRDIITERTHPNGTVEILRNLYTREQLKHIRERNKVVSVEVLPGQNIGNGSAEFVQSLAKREGPPPICTHEIQKWYDTANWGYWYQNWHQVGNCFYCDQCTESINVSFGVSQTWTWGLDAKFADVINVSFGFQWGQTFTLSDTRTCQWSKGDEKGCHSIWYQPLMTYHNGNANYQTHTHCPARLGSPASDTYTDHYWTGANVNQGGKNGVNQGNLGCNSGCGGSDHRQCTNGNTGGSLWPYAN</sequence>
<protein>
    <submittedName>
        <fullName evidence="1">Uncharacterized protein</fullName>
    </submittedName>
</protein>
<dbReference type="EMBL" id="JANJQO010000033">
    <property type="protein sequence ID" value="KAJ2983357.1"/>
    <property type="molecule type" value="Genomic_DNA"/>
</dbReference>
<dbReference type="Proteomes" id="UP001143910">
    <property type="component" value="Unassembled WGS sequence"/>
</dbReference>
<comment type="caution">
    <text evidence="1">The sequence shown here is derived from an EMBL/GenBank/DDBJ whole genome shotgun (WGS) entry which is preliminary data.</text>
</comment>
<keyword evidence="2" id="KW-1185">Reference proteome</keyword>
<organism evidence="1 2">
    <name type="scientific">Zarea fungicola</name>
    <dbReference type="NCBI Taxonomy" id="93591"/>
    <lineage>
        <taxon>Eukaryota</taxon>
        <taxon>Fungi</taxon>
        <taxon>Dikarya</taxon>
        <taxon>Ascomycota</taxon>
        <taxon>Pezizomycotina</taxon>
        <taxon>Sordariomycetes</taxon>
        <taxon>Hypocreomycetidae</taxon>
        <taxon>Hypocreales</taxon>
        <taxon>Cordycipitaceae</taxon>
        <taxon>Zarea</taxon>
    </lineage>
</organism>
<evidence type="ECO:0000313" key="2">
    <source>
        <dbReference type="Proteomes" id="UP001143910"/>
    </source>
</evidence>
<evidence type="ECO:0000313" key="1">
    <source>
        <dbReference type="EMBL" id="KAJ2983357.1"/>
    </source>
</evidence>
<reference evidence="1" key="1">
    <citation type="submission" date="2022-08" db="EMBL/GenBank/DDBJ databases">
        <title>Genome Sequence of Lecanicillium fungicola.</title>
        <authorList>
            <person name="Buettner E."/>
        </authorList>
    </citation>
    <scope>NUCLEOTIDE SEQUENCE</scope>
    <source>
        <strain evidence="1">Babe33</strain>
    </source>
</reference>
<accession>A0ACC1NWS5</accession>